<evidence type="ECO:0000256" key="3">
    <source>
        <dbReference type="ARBA" id="ARBA00022946"/>
    </source>
</evidence>
<evidence type="ECO:0008006" key="7">
    <source>
        <dbReference type="Google" id="ProtNLM"/>
    </source>
</evidence>
<proteinExistence type="inferred from homology"/>
<dbReference type="GO" id="GO:0005739">
    <property type="term" value="C:mitochondrion"/>
    <property type="evidence" value="ECO:0007669"/>
    <property type="project" value="UniProtKB-SubCell"/>
</dbReference>
<dbReference type="PANTHER" id="PTHR13126">
    <property type="entry name" value="CHAPERONE ATP11"/>
    <property type="match status" value="1"/>
</dbReference>
<gene>
    <name evidence="5" type="ORF">RN001_005317</name>
</gene>
<evidence type="ECO:0000313" key="6">
    <source>
        <dbReference type="Proteomes" id="UP001353858"/>
    </source>
</evidence>
<dbReference type="Pfam" id="PF06644">
    <property type="entry name" value="ATP11"/>
    <property type="match status" value="1"/>
</dbReference>
<evidence type="ECO:0000313" key="5">
    <source>
        <dbReference type="EMBL" id="KAK4881998.1"/>
    </source>
</evidence>
<sequence length="297" mass="33981">MTTPKLQKNVEKATEQLKTNPYYEKYATKIATLQQTSPEEFLSRIEANEKVKSPKQSSDLTGQYSSLLEPKKQIADIIATDETLNKIMKIELIQDKTAEEISTIWNDYHKNKDFICATIPPSVFDVMNKNSQKYPTFLFPIPRSQGYEFIICQFFCNTVHFTPLLNYQVHKENAPECLTIVHYMEFKDSKGIVLMRGEFNKNVINVQEAQCLANQLQLYYSQNIPEKDVEAEHFFKPKMSKDSEVKVYEHSCNCQCNLCASGNLPVLLQAIEKQDGLGTAHLERPSTSKTSITTVVI</sequence>
<evidence type="ECO:0000256" key="4">
    <source>
        <dbReference type="ARBA" id="ARBA00023128"/>
    </source>
</evidence>
<dbReference type="Proteomes" id="UP001353858">
    <property type="component" value="Unassembled WGS sequence"/>
</dbReference>
<reference evidence="6" key="1">
    <citation type="submission" date="2023-01" db="EMBL/GenBank/DDBJ databases">
        <title>Key to firefly adult light organ development and bioluminescence: homeobox transcription factors regulate luciferase expression and transportation to peroxisome.</title>
        <authorList>
            <person name="Fu X."/>
        </authorList>
    </citation>
    <scope>NUCLEOTIDE SEQUENCE [LARGE SCALE GENOMIC DNA]</scope>
</reference>
<dbReference type="GO" id="GO:0033615">
    <property type="term" value="P:mitochondrial proton-transporting ATP synthase complex assembly"/>
    <property type="evidence" value="ECO:0007669"/>
    <property type="project" value="TreeGrafter"/>
</dbReference>
<keyword evidence="3" id="KW-0809">Transit peptide</keyword>
<dbReference type="EMBL" id="JARPUR010000002">
    <property type="protein sequence ID" value="KAK4881998.1"/>
    <property type="molecule type" value="Genomic_DNA"/>
</dbReference>
<evidence type="ECO:0000256" key="2">
    <source>
        <dbReference type="ARBA" id="ARBA00009116"/>
    </source>
</evidence>
<dbReference type="AlphaFoldDB" id="A0AAN7SPT9"/>
<protein>
    <recommendedName>
        <fullName evidence="7">ATP synthase mitochondrial F1 complex assembly factor 1</fullName>
    </recommendedName>
</protein>
<comment type="similarity">
    <text evidence="2">Belongs to the ATP11 family.</text>
</comment>
<keyword evidence="4" id="KW-0496">Mitochondrion</keyword>
<dbReference type="InterPro" id="IPR010591">
    <property type="entry name" value="ATP11"/>
</dbReference>
<organism evidence="5 6">
    <name type="scientific">Aquatica leii</name>
    <dbReference type="NCBI Taxonomy" id="1421715"/>
    <lineage>
        <taxon>Eukaryota</taxon>
        <taxon>Metazoa</taxon>
        <taxon>Ecdysozoa</taxon>
        <taxon>Arthropoda</taxon>
        <taxon>Hexapoda</taxon>
        <taxon>Insecta</taxon>
        <taxon>Pterygota</taxon>
        <taxon>Neoptera</taxon>
        <taxon>Endopterygota</taxon>
        <taxon>Coleoptera</taxon>
        <taxon>Polyphaga</taxon>
        <taxon>Elateriformia</taxon>
        <taxon>Elateroidea</taxon>
        <taxon>Lampyridae</taxon>
        <taxon>Luciolinae</taxon>
        <taxon>Aquatica</taxon>
    </lineage>
</organism>
<dbReference type="PANTHER" id="PTHR13126:SF0">
    <property type="entry name" value="ATP SYNTHASE MITOCHONDRIAL F1 COMPLEX ASSEMBLY FACTOR 1"/>
    <property type="match status" value="1"/>
</dbReference>
<evidence type="ECO:0000256" key="1">
    <source>
        <dbReference type="ARBA" id="ARBA00004173"/>
    </source>
</evidence>
<keyword evidence="6" id="KW-1185">Reference proteome</keyword>
<comment type="caution">
    <text evidence="5">The sequence shown here is derived from an EMBL/GenBank/DDBJ whole genome shotgun (WGS) entry which is preliminary data.</text>
</comment>
<name>A0AAN7SPT9_9COLE</name>
<comment type="subcellular location">
    <subcellularLocation>
        <location evidence="1">Mitochondrion</location>
    </subcellularLocation>
</comment>
<accession>A0AAN7SPT9</accession>